<dbReference type="AlphaFoldDB" id="A0AA37RWM0"/>
<reference evidence="1" key="1">
    <citation type="journal article" date="2014" name="Int. J. Syst. Evol. Microbiol.">
        <title>Complete genome sequence of Corynebacterium casei LMG S-19264T (=DSM 44701T), isolated from a smear-ripened cheese.</title>
        <authorList>
            <consortium name="US DOE Joint Genome Institute (JGI-PGF)"/>
            <person name="Walter F."/>
            <person name="Albersmeier A."/>
            <person name="Kalinowski J."/>
            <person name="Ruckert C."/>
        </authorList>
    </citation>
    <scope>NUCLEOTIDE SEQUENCE</scope>
    <source>
        <strain evidence="1">NBRC 101628</strain>
    </source>
</reference>
<dbReference type="InterPro" id="IPR011008">
    <property type="entry name" value="Dimeric_a/b-barrel"/>
</dbReference>
<protein>
    <recommendedName>
        <fullName evidence="3">REDY-like protein HapK</fullName>
    </recommendedName>
</protein>
<evidence type="ECO:0000313" key="1">
    <source>
        <dbReference type="EMBL" id="GLP96329.1"/>
    </source>
</evidence>
<keyword evidence="2" id="KW-1185">Reference proteome</keyword>
<dbReference type="Proteomes" id="UP001161422">
    <property type="component" value="Unassembled WGS sequence"/>
</dbReference>
<dbReference type="Pfam" id="PF11639">
    <property type="entry name" value="HapK"/>
    <property type="match status" value="1"/>
</dbReference>
<evidence type="ECO:0000313" key="2">
    <source>
        <dbReference type="Proteomes" id="UP001161422"/>
    </source>
</evidence>
<dbReference type="Gene3D" id="3.30.70.100">
    <property type="match status" value="1"/>
</dbReference>
<gene>
    <name evidence="1" type="ORF">GCM10007895_16350</name>
</gene>
<dbReference type="RefSeq" id="WP_095505234.1">
    <property type="nucleotide sequence ID" value="NZ_BSNC01000004.1"/>
</dbReference>
<sequence length="102" mass="11512">MTKIVVLFNLKDDVAISDYENWARTRDLPIAGGLPSVDQFDILKSQGLLMSDATPPYQYIEVLAINDMDQFGKDISSEEMQKVASEFQSFADNPMFILCDQL</sequence>
<dbReference type="EMBL" id="BSNC01000004">
    <property type="protein sequence ID" value="GLP96329.1"/>
    <property type="molecule type" value="Genomic_DNA"/>
</dbReference>
<proteinExistence type="predicted"/>
<accession>A0AA37RWM0</accession>
<name>A0AA37RWM0_9GAMM</name>
<organism evidence="1 2">
    <name type="scientific">Paraferrimonas sedimenticola</name>
    <dbReference type="NCBI Taxonomy" id="375674"/>
    <lineage>
        <taxon>Bacteria</taxon>
        <taxon>Pseudomonadati</taxon>
        <taxon>Pseudomonadota</taxon>
        <taxon>Gammaproteobacteria</taxon>
        <taxon>Alteromonadales</taxon>
        <taxon>Ferrimonadaceae</taxon>
        <taxon>Paraferrimonas</taxon>
    </lineage>
</organism>
<reference evidence="1" key="2">
    <citation type="submission" date="2023-01" db="EMBL/GenBank/DDBJ databases">
        <title>Draft genome sequence of Paraferrimonas sedimenticola strain NBRC 101628.</title>
        <authorList>
            <person name="Sun Q."/>
            <person name="Mori K."/>
        </authorList>
    </citation>
    <scope>NUCLEOTIDE SEQUENCE</scope>
    <source>
        <strain evidence="1">NBRC 101628</strain>
    </source>
</reference>
<dbReference type="SUPFAM" id="SSF54909">
    <property type="entry name" value="Dimeric alpha+beta barrel"/>
    <property type="match status" value="1"/>
</dbReference>
<evidence type="ECO:0008006" key="3">
    <source>
        <dbReference type="Google" id="ProtNLM"/>
    </source>
</evidence>
<comment type="caution">
    <text evidence="1">The sequence shown here is derived from an EMBL/GenBank/DDBJ whole genome shotgun (WGS) entry which is preliminary data.</text>
</comment>
<dbReference type="InterPro" id="IPR021667">
    <property type="entry name" value="HapK"/>
</dbReference>